<dbReference type="EnsemblMetazoa" id="CPIJ000910-RA">
    <property type="protein sequence ID" value="CPIJ000910-PA"/>
    <property type="gene ID" value="CPIJ000910"/>
</dbReference>
<proteinExistence type="predicted"/>
<dbReference type="CDD" id="cd09917">
    <property type="entry name" value="F-box_SF"/>
    <property type="match status" value="1"/>
</dbReference>
<dbReference type="Gene3D" id="3.80.10.10">
    <property type="entry name" value="Ribonuclease Inhibitor"/>
    <property type="match status" value="1"/>
</dbReference>
<sequence>MSEYPVLPPEVIELILEFLPLRERLATAAVCKQWYDLVFGTKFCRQRLVLRVEPGNNLVQLQQNNSLLLERCRAMHLQLNGIDDEGIVLLKDLLMANATMLRLSVVGSTRELKSILEDTLPGLDQLIGLEIQIRVEQSPEPEEVTSGELGEVPSENEEDRVLNMISDCGGASTFITTLNLANSSIKYLALKDTNCDHTYIDGNFPSLTNVSMRNSVLCSASDDAFDFEELSLSHFEGSTESDDEPVSDEMAHLKKLCLANTSIDSRMLRFLALTELRLVETKTVFASLRDSISAMKQLLKWELIDVTFQEDTLPNTSFTSDSITNYKFYCAKDYTVQVDFPNLECLSYISTSQVAPKMFEQIWINHRKLQRLSFGVCEGQIGKFLTKSSIAHINNLPTLKILQLVRMSLDSADWSQCRHRNQLQKIRLVGCPIDGRGAQQLAATFPELRELFLDHCHLRQPTDAFEIAENFSEQQALRRRLERCRVSYYDCHVEDSLGSC</sequence>
<accession>A0A1S4J1S3</accession>
<dbReference type="VEuPathDB" id="VectorBase:CQUJHB013682"/>
<dbReference type="SUPFAM" id="SSF81383">
    <property type="entry name" value="F-box domain"/>
    <property type="match status" value="1"/>
</dbReference>
<dbReference type="SUPFAM" id="SSF52047">
    <property type="entry name" value="RNI-like"/>
    <property type="match status" value="1"/>
</dbReference>
<dbReference type="PROSITE" id="PS50181">
    <property type="entry name" value="FBOX"/>
    <property type="match status" value="1"/>
</dbReference>
<evidence type="ECO:0000313" key="1">
    <source>
        <dbReference type="EnsemblMetazoa" id="CPIJ000910-PA"/>
    </source>
</evidence>
<dbReference type="InterPro" id="IPR032675">
    <property type="entry name" value="LRR_dom_sf"/>
</dbReference>
<dbReference type="Gene3D" id="1.20.1280.50">
    <property type="match status" value="1"/>
</dbReference>
<evidence type="ECO:0000313" key="2">
    <source>
        <dbReference type="Proteomes" id="UP000002320"/>
    </source>
</evidence>
<dbReference type="Proteomes" id="UP000002320">
    <property type="component" value="Unassembled WGS sequence"/>
</dbReference>
<dbReference type="SMART" id="SM00256">
    <property type="entry name" value="FBOX"/>
    <property type="match status" value="1"/>
</dbReference>
<dbReference type="InterPro" id="IPR001810">
    <property type="entry name" value="F-box_dom"/>
</dbReference>
<protein>
    <submittedName>
        <fullName evidence="1">F-box domain-containing protein</fullName>
    </submittedName>
</protein>
<dbReference type="AlphaFoldDB" id="A0A1S4J1S3"/>
<organism evidence="1 2">
    <name type="scientific">Culex quinquefasciatus</name>
    <name type="common">Southern house mosquito</name>
    <name type="synonym">Culex pungens</name>
    <dbReference type="NCBI Taxonomy" id="7176"/>
    <lineage>
        <taxon>Eukaryota</taxon>
        <taxon>Metazoa</taxon>
        <taxon>Ecdysozoa</taxon>
        <taxon>Arthropoda</taxon>
        <taxon>Hexapoda</taxon>
        <taxon>Insecta</taxon>
        <taxon>Pterygota</taxon>
        <taxon>Neoptera</taxon>
        <taxon>Endopterygota</taxon>
        <taxon>Diptera</taxon>
        <taxon>Nematocera</taxon>
        <taxon>Culicoidea</taxon>
        <taxon>Culicidae</taxon>
        <taxon>Culicinae</taxon>
        <taxon>Culicini</taxon>
        <taxon>Culex</taxon>
        <taxon>Culex</taxon>
    </lineage>
</organism>
<dbReference type="InterPro" id="IPR036047">
    <property type="entry name" value="F-box-like_dom_sf"/>
</dbReference>
<reference evidence="1" key="1">
    <citation type="submission" date="2020-05" db="UniProtKB">
        <authorList>
            <consortium name="EnsemblMetazoa"/>
        </authorList>
    </citation>
    <scope>IDENTIFICATION</scope>
    <source>
        <strain evidence="1">JHB</strain>
    </source>
</reference>
<keyword evidence="2" id="KW-1185">Reference proteome</keyword>
<dbReference type="Pfam" id="PF12937">
    <property type="entry name" value="F-box-like"/>
    <property type="match status" value="1"/>
</dbReference>
<dbReference type="InParanoid" id="A0A1S4J1S3"/>
<dbReference type="OrthoDB" id="3219396at2759"/>
<name>A0A1S4J1S3_CULQU</name>
<dbReference type="VEuPathDB" id="VectorBase:CPIJ000910"/>